<sequence>MKEYTFDPSIDCARALDKADELAAFRNEFYIKAERIYLDGNSLGLLSKRAEQSLLDVLDTWKEYGIDGWTEGPNPWFYLSEQLGEKMAPLVGAKPEEVIVTGSTSVNLHQVVSTFYQPNGKKTKILADELNFPSDIYVMQSQLQAKGYDPDEHLVRVKSRDGRFIEEEDIIAAMTDEIALIVLPSVLYRSGQILDMKRLTKEAHDRNILIGFDCCHSVGAIPHSFDEWGVDFAVWCNYKYVNAGPGGVGAIYVNQKHFQKVPGLTGWFSSSKEKQFDMEHVLTPAITAGAFQIGTPHLLSMAPLIGSLEIFAEAGIDRLRSKSLHLTSFMLFLIEHELEGMGFTVGNSHLDERRGGHVFLEHAEAARICKALKENGVIPDFRAPNGIRLAPMALYNTYEEVWHAVQILAKIMKEEQYKKFENKRGVVA</sequence>
<dbReference type="InterPro" id="IPR010111">
    <property type="entry name" value="Kynureninase"/>
</dbReference>
<dbReference type="Gene3D" id="3.90.1150.10">
    <property type="entry name" value="Aspartate Aminotransferase, domain 1"/>
    <property type="match status" value="1"/>
</dbReference>
<evidence type="ECO:0000256" key="5">
    <source>
        <dbReference type="NCBIfam" id="TIGR01814"/>
    </source>
</evidence>
<dbReference type="InterPro" id="IPR015421">
    <property type="entry name" value="PyrdxlP-dep_Trfase_major"/>
</dbReference>
<keyword evidence="1 4" id="KW-0662">Pyridine nucleotide biosynthesis</keyword>
<dbReference type="OrthoDB" id="9812626at2"/>
<dbReference type="UniPathway" id="UPA00334">
    <property type="reaction ID" value="UER00455"/>
</dbReference>
<keyword evidence="3 4" id="KW-0663">Pyridoxal phosphate</keyword>
<dbReference type="PANTHER" id="PTHR14084:SF0">
    <property type="entry name" value="KYNURENINASE"/>
    <property type="match status" value="1"/>
</dbReference>
<feature type="binding site" evidence="4">
    <location>
        <position position="105"/>
    </location>
    <ligand>
        <name>pyridoxal 5'-phosphate</name>
        <dbReference type="ChEBI" id="CHEBI:597326"/>
    </ligand>
</feature>
<dbReference type="Pfam" id="PF22580">
    <property type="entry name" value="KYNU_C"/>
    <property type="match status" value="1"/>
</dbReference>
<reference evidence="7 10" key="3">
    <citation type="submission" date="2019-06" db="EMBL/GenBank/DDBJ databases">
        <title>Whole genome shotgun sequence of Brevibacillus reuszeri NBRC 15719.</title>
        <authorList>
            <person name="Hosoyama A."/>
            <person name="Uohara A."/>
            <person name="Ohji S."/>
            <person name="Ichikawa N."/>
        </authorList>
    </citation>
    <scope>NUCLEOTIDE SEQUENCE [LARGE SCALE GENOMIC DNA]</scope>
    <source>
        <strain evidence="7 10">NBRC 15719</strain>
    </source>
</reference>
<comment type="function">
    <text evidence="4 6">Catalyzes the cleavage of L-kynurenine (L-Kyn) and L-3-hydroxykynurenine (L-3OHKyn) into anthranilic acid (AA) and 3-hydroxyanthranilic acid (3-OHAA), respectively.</text>
</comment>
<feature type="binding site" evidence="4">
    <location>
        <begin position="132"/>
        <end position="135"/>
    </location>
    <ligand>
        <name>pyridoxal 5'-phosphate</name>
        <dbReference type="ChEBI" id="CHEBI:597326"/>
    </ligand>
</feature>
<comment type="similarity">
    <text evidence="4 6">Belongs to the kynureninase family.</text>
</comment>
<comment type="caution">
    <text evidence="8">The sequence shown here is derived from an EMBL/GenBank/DDBJ whole genome shotgun (WGS) entry which is preliminary data.</text>
</comment>
<dbReference type="AlphaFoldDB" id="A0A0K9YQ23"/>
<dbReference type="GO" id="GO:0019441">
    <property type="term" value="P:L-tryptophan catabolic process to kynurenine"/>
    <property type="evidence" value="ECO:0007669"/>
    <property type="project" value="TreeGrafter"/>
</dbReference>
<feature type="binding site" evidence="4">
    <location>
        <position position="213"/>
    </location>
    <ligand>
        <name>pyridoxal 5'-phosphate</name>
        <dbReference type="ChEBI" id="CHEBI:597326"/>
    </ligand>
</feature>
<evidence type="ECO:0000256" key="2">
    <source>
        <dbReference type="ARBA" id="ARBA00022801"/>
    </source>
</evidence>
<dbReference type="EMBL" id="LGIQ01000009">
    <property type="protein sequence ID" value="KNB70819.1"/>
    <property type="molecule type" value="Genomic_DNA"/>
</dbReference>
<dbReference type="PANTHER" id="PTHR14084">
    <property type="entry name" value="KYNURENINASE"/>
    <property type="match status" value="1"/>
</dbReference>
<dbReference type="GO" id="GO:0030429">
    <property type="term" value="F:kynureninase activity"/>
    <property type="evidence" value="ECO:0007669"/>
    <property type="project" value="UniProtKB-UniRule"/>
</dbReference>
<dbReference type="PATRIC" id="fig|54915.3.peg.2762"/>
<dbReference type="Gene3D" id="3.40.640.10">
    <property type="entry name" value="Type I PLP-dependent aspartate aminotransferase-like (Major domain)"/>
    <property type="match status" value="1"/>
</dbReference>
<dbReference type="PIRSF" id="PIRSF038800">
    <property type="entry name" value="KYNU"/>
    <property type="match status" value="1"/>
</dbReference>
<gene>
    <name evidence="4 7" type="primary">kynU</name>
    <name evidence="8" type="ORF">ADS79_18360</name>
    <name evidence="7" type="ORF">BRE01_06760</name>
</gene>
<organism evidence="8 9">
    <name type="scientific">Brevibacillus reuszeri</name>
    <dbReference type="NCBI Taxonomy" id="54915"/>
    <lineage>
        <taxon>Bacteria</taxon>
        <taxon>Bacillati</taxon>
        <taxon>Bacillota</taxon>
        <taxon>Bacilli</taxon>
        <taxon>Bacillales</taxon>
        <taxon>Paenibacillaceae</taxon>
        <taxon>Brevibacillus</taxon>
    </lineage>
</organism>
<proteinExistence type="inferred from homology"/>
<feature type="binding site" evidence="4">
    <location>
        <position position="238"/>
    </location>
    <ligand>
        <name>pyridoxal 5'-phosphate</name>
        <dbReference type="ChEBI" id="CHEBI:597326"/>
    </ligand>
</feature>
<dbReference type="NCBIfam" id="TIGR01814">
    <property type="entry name" value="kynureninase"/>
    <property type="match status" value="1"/>
</dbReference>
<dbReference type="GO" id="GO:0005737">
    <property type="term" value="C:cytoplasm"/>
    <property type="evidence" value="ECO:0007669"/>
    <property type="project" value="UniProtKB-UniRule"/>
</dbReference>
<comment type="catalytic activity">
    <reaction evidence="6">
        <text>3-hydroxy-L-kynurenine + H2O = 3-hydroxyanthranilate + L-alanine + H(+)</text>
        <dbReference type="Rhea" id="RHEA:25143"/>
        <dbReference type="ChEBI" id="CHEBI:15377"/>
        <dbReference type="ChEBI" id="CHEBI:15378"/>
        <dbReference type="ChEBI" id="CHEBI:36559"/>
        <dbReference type="ChEBI" id="CHEBI:57972"/>
        <dbReference type="ChEBI" id="CHEBI:58125"/>
        <dbReference type="EC" id="3.7.1.3"/>
    </reaction>
</comment>
<accession>A0A0K9YQ23</accession>
<dbReference type="UniPathway" id="UPA00253">
    <property type="reaction ID" value="UER00329"/>
</dbReference>
<comment type="subunit">
    <text evidence="4 6">Homodimer.</text>
</comment>
<evidence type="ECO:0000256" key="1">
    <source>
        <dbReference type="ARBA" id="ARBA00022642"/>
    </source>
</evidence>
<protein>
    <recommendedName>
        <fullName evidence="4 5">Kynureninase</fullName>
        <ecNumber evidence="4 5">3.7.1.3</ecNumber>
    </recommendedName>
    <alternativeName>
        <fullName evidence="4">L-kynurenine hydrolase</fullName>
    </alternativeName>
</protein>
<feature type="modified residue" description="N6-(pyridoxal phosphate)lysine" evidence="4">
    <location>
        <position position="239"/>
    </location>
</feature>
<reference evidence="9" key="1">
    <citation type="submission" date="2015-07" db="EMBL/GenBank/DDBJ databases">
        <title>Genome sequencing project for genomic taxonomy and phylogenomics of Bacillus-like bacteria.</title>
        <authorList>
            <person name="Liu B."/>
            <person name="Wang J."/>
            <person name="Zhu Y."/>
            <person name="Liu G."/>
            <person name="Chen Q."/>
            <person name="Chen Z."/>
            <person name="Lan J."/>
            <person name="Che J."/>
            <person name="Ge C."/>
            <person name="Shi H."/>
            <person name="Pan Z."/>
            <person name="Liu X."/>
        </authorList>
    </citation>
    <scope>NUCLEOTIDE SEQUENCE [LARGE SCALE GENOMIC DNA]</scope>
    <source>
        <strain evidence="9">DSM 9887</strain>
    </source>
</reference>
<dbReference type="GO" id="GO:0043420">
    <property type="term" value="P:anthranilate metabolic process"/>
    <property type="evidence" value="ECO:0007669"/>
    <property type="project" value="TreeGrafter"/>
</dbReference>
<feature type="binding site" evidence="4">
    <location>
        <position position="295"/>
    </location>
    <ligand>
        <name>pyridoxal 5'-phosphate</name>
        <dbReference type="ChEBI" id="CHEBI:597326"/>
    </ligand>
</feature>
<evidence type="ECO:0000313" key="9">
    <source>
        <dbReference type="Proteomes" id="UP000036834"/>
    </source>
</evidence>
<dbReference type="GO" id="GO:0009435">
    <property type="term" value="P:NAD+ biosynthetic process"/>
    <property type="evidence" value="ECO:0007669"/>
    <property type="project" value="UniProtKB-UniRule"/>
</dbReference>
<evidence type="ECO:0000313" key="8">
    <source>
        <dbReference type="EMBL" id="KNB70819.1"/>
    </source>
</evidence>
<dbReference type="Proteomes" id="UP000036834">
    <property type="component" value="Unassembled WGS sequence"/>
</dbReference>
<dbReference type="STRING" id="54915.ADS79_18360"/>
<evidence type="ECO:0000313" key="10">
    <source>
        <dbReference type="Proteomes" id="UP000319578"/>
    </source>
</evidence>
<evidence type="ECO:0000256" key="6">
    <source>
        <dbReference type="PIRNR" id="PIRNR038800"/>
    </source>
</evidence>
<comment type="cofactor">
    <cofactor evidence="4 6">
        <name>pyridoxal 5'-phosphate</name>
        <dbReference type="ChEBI" id="CHEBI:597326"/>
    </cofactor>
</comment>
<name>A0A0K9YQ23_9BACL</name>
<feature type="binding site" evidence="4">
    <location>
        <position position="267"/>
    </location>
    <ligand>
        <name>pyridoxal 5'-phosphate</name>
        <dbReference type="ChEBI" id="CHEBI:597326"/>
    </ligand>
</feature>
<dbReference type="Proteomes" id="UP000319578">
    <property type="component" value="Unassembled WGS sequence"/>
</dbReference>
<dbReference type="GO" id="GO:0097053">
    <property type="term" value="P:L-kynurenine catabolic process"/>
    <property type="evidence" value="ECO:0007669"/>
    <property type="project" value="UniProtKB-UniRule"/>
</dbReference>
<evidence type="ECO:0000256" key="3">
    <source>
        <dbReference type="ARBA" id="ARBA00022898"/>
    </source>
</evidence>
<reference evidence="8" key="2">
    <citation type="submission" date="2015-07" db="EMBL/GenBank/DDBJ databases">
        <title>MeaNS - Measles Nucleotide Surveillance Program.</title>
        <authorList>
            <person name="Tran T."/>
            <person name="Druce J."/>
        </authorList>
    </citation>
    <scope>NUCLEOTIDE SEQUENCE</scope>
    <source>
        <strain evidence="8">DSM 9887</strain>
    </source>
</reference>
<evidence type="ECO:0000256" key="4">
    <source>
        <dbReference type="HAMAP-Rule" id="MF_01970"/>
    </source>
</evidence>
<evidence type="ECO:0000313" key="7">
    <source>
        <dbReference type="EMBL" id="GED66974.1"/>
    </source>
</evidence>
<feature type="binding site" evidence="4">
    <location>
        <position position="104"/>
    </location>
    <ligand>
        <name>pyridoxal 5'-phosphate</name>
        <dbReference type="ChEBI" id="CHEBI:597326"/>
    </ligand>
</feature>
<dbReference type="EC" id="3.7.1.3" evidence="4 5"/>
<comment type="caution">
    <text evidence="4">Lacks conserved residue(s) required for the propagation of feature annotation.</text>
</comment>
<dbReference type="GO" id="GO:0030170">
    <property type="term" value="F:pyridoxal phosphate binding"/>
    <property type="evidence" value="ECO:0007669"/>
    <property type="project" value="UniProtKB-UniRule"/>
</dbReference>
<dbReference type="GO" id="GO:0019805">
    <property type="term" value="P:quinolinate biosynthetic process"/>
    <property type="evidence" value="ECO:0007669"/>
    <property type="project" value="UniProtKB-UniRule"/>
</dbReference>
<comment type="pathway">
    <text evidence="4 6">Cofactor biosynthesis; NAD(+) biosynthesis; quinolinate from L-kynurenine: step 2/3.</text>
</comment>
<feature type="binding site" evidence="4">
    <location>
        <position position="216"/>
    </location>
    <ligand>
        <name>pyridoxal 5'-phosphate</name>
        <dbReference type="ChEBI" id="CHEBI:597326"/>
    </ligand>
</feature>
<dbReference type="InterPro" id="IPR015422">
    <property type="entry name" value="PyrdxlP-dep_Trfase_small"/>
</dbReference>
<dbReference type="InterPro" id="IPR015424">
    <property type="entry name" value="PyrdxlP-dep_Trfase"/>
</dbReference>
<keyword evidence="10" id="KW-1185">Reference proteome</keyword>
<comment type="pathway">
    <text evidence="4 6">Amino-acid degradation; L-kynurenine degradation; L-alanine and anthranilate from L-kynurenine: step 1/1.</text>
</comment>
<keyword evidence="2 4" id="KW-0378">Hydrolase</keyword>
<dbReference type="RefSeq" id="WP_049739840.1">
    <property type="nucleotide sequence ID" value="NZ_BJON01000002.1"/>
</dbReference>
<dbReference type="EMBL" id="BJON01000002">
    <property type="protein sequence ID" value="GED66974.1"/>
    <property type="molecule type" value="Genomic_DNA"/>
</dbReference>
<dbReference type="SUPFAM" id="SSF53383">
    <property type="entry name" value="PLP-dependent transferases"/>
    <property type="match status" value="1"/>
</dbReference>
<comment type="catalytic activity">
    <reaction evidence="4 6">
        <text>L-kynurenine + H2O = anthranilate + L-alanine + H(+)</text>
        <dbReference type="Rhea" id="RHEA:16813"/>
        <dbReference type="ChEBI" id="CHEBI:15377"/>
        <dbReference type="ChEBI" id="CHEBI:15378"/>
        <dbReference type="ChEBI" id="CHEBI:16567"/>
        <dbReference type="ChEBI" id="CHEBI:57959"/>
        <dbReference type="ChEBI" id="CHEBI:57972"/>
        <dbReference type="EC" id="3.7.1.3"/>
    </reaction>
</comment>
<dbReference type="HAMAP" id="MF_01970">
    <property type="entry name" value="Kynureninase"/>
    <property type="match status" value="1"/>
</dbReference>